<dbReference type="AlphaFoldDB" id="A0A1I2CA48"/>
<protein>
    <submittedName>
        <fullName evidence="3">Putative auto-transporter adhesin, head GIN domain</fullName>
    </submittedName>
</protein>
<dbReference type="EMBL" id="FONW01000001">
    <property type="protein sequence ID" value="SFE64540.1"/>
    <property type="molecule type" value="Genomic_DNA"/>
</dbReference>
<dbReference type="InterPro" id="IPR021255">
    <property type="entry name" value="DUF2807"/>
</dbReference>
<dbReference type="PANTHER" id="PTHR39200:SF1">
    <property type="entry name" value="AUTO-TRANSPORTER ADHESIN HEAD GIN DOMAIN-CONTAINING PROTEIN-RELATED"/>
    <property type="match status" value="1"/>
</dbReference>
<keyword evidence="4" id="KW-1185">Reference proteome</keyword>
<organism evidence="3 4">
    <name type="scientific">Sunxiuqinia elliptica</name>
    <dbReference type="NCBI Taxonomy" id="655355"/>
    <lineage>
        <taxon>Bacteria</taxon>
        <taxon>Pseudomonadati</taxon>
        <taxon>Bacteroidota</taxon>
        <taxon>Bacteroidia</taxon>
        <taxon>Marinilabiliales</taxon>
        <taxon>Prolixibacteraceae</taxon>
        <taxon>Sunxiuqinia</taxon>
    </lineage>
</organism>
<gene>
    <name evidence="3" type="ORF">SAMN05216283_101642</name>
</gene>
<dbReference type="Pfam" id="PF10988">
    <property type="entry name" value="DUF2807"/>
    <property type="match status" value="1"/>
</dbReference>
<dbReference type="STRING" id="655355.SAMN05216283_101642"/>
<feature type="chain" id="PRO_5011715891" evidence="1">
    <location>
        <begin position="23"/>
        <end position="234"/>
    </location>
</feature>
<accession>A0A1I2CA48</accession>
<sequence>MKTTFATLIAALVMLVSFQAKAETEIRELASFSEISLRIPAKVYLEQGKKQSVEIVAKSSTMDEIITEVKGRQLIIRFAAKNYLWKSFTPGKIEIFITVPEIDAIALSGSGDIINDGPIESRILDLSVSGSGDILLDDLKANRVKASISGSGDLEIDGNGEADDLMVTLSGSGDFNGIGFKTKDVNVKIAGSGNASVHAEKSLTARIAGSGNITYKGNPLVDQGIVGSGKVKEY</sequence>
<name>A0A1I2CA48_9BACT</name>
<dbReference type="Proteomes" id="UP000198964">
    <property type="component" value="Unassembled WGS sequence"/>
</dbReference>
<evidence type="ECO:0000313" key="3">
    <source>
        <dbReference type="EMBL" id="SFE64540.1"/>
    </source>
</evidence>
<evidence type="ECO:0000259" key="2">
    <source>
        <dbReference type="Pfam" id="PF10988"/>
    </source>
</evidence>
<proteinExistence type="predicted"/>
<dbReference type="Gene3D" id="2.160.20.120">
    <property type="match status" value="1"/>
</dbReference>
<dbReference type="PANTHER" id="PTHR39200">
    <property type="entry name" value="HYPOTHETICAL EXPORTED PROTEIN"/>
    <property type="match status" value="1"/>
</dbReference>
<feature type="signal peptide" evidence="1">
    <location>
        <begin position="1"/>
        <end position="22"/>
    </location>
</feature>
<dbReference type="RefSeq" id="WP_093918358.1">
    <property type="nucleotide sequence ID" value="NZ_FONW01000001.1"/>
</dbReference>
<evidence type="ECO:0000313" key="4">
    <source>
        <dbReference type="Proteomes" id="UP000198964"/>
    </source>
</evidence>
<keyword evidence="1" id="KW-0732">Signal</keyword>
<feature type="domain" description="Putative auto-transporter adhesin head GIN" evidence="2">
    <location>
        <begin position="32"/>
        <end position="219"/>
    </location>
</feature>
<evidence type="ECO:0000256" key="1">
    <source>
        <dbReference type="SAM" id="SignalP"/>
    </source>
</evidence>
<reference evidence="3 4" key="1">
    <citation type="submission" date="2016-10" db="EMBL/GenBank/DDBJ databases">
        <authorList>
            <person name="de Groot N.N."/>
        </authorList>
    </citation>
    <scope>NUCLEOTIDE SEQUENCE [LARGE SCALE GENOMIC DNA]</scope>
    <source>
        <strain evidence="3 4">CGMCC 1.9156</strain>
    </source>
</reference>